<keyword evidence="1" id="KW-1133">Transmembrane helix</keyword>
<dbReference type="EMBL" id="CP040871">
    <property type="protein sequence ID" value="QDA58469.1"/>
    <property type="molecule type" value="Genomic_DNA"/>
</dbReference>
<proteinExistence type="predicted"/>
<sequence length="130" mass="15115">MEYVRPWKLFSLFCGIIFLLIGAWSSGLPDWDVPISFIMAIVTYLTAPCSLRVFLERRRKQFPQALFWTWVSVDGTYTIYWFFVDPAALILRPANAMASLALYGMCGLVWLYRGTLRQLVEFTASLFRRP</sequence>
<evidence type="ECO:0000256" key="1">
    <source>
        <dbReference type="SAM" id="Phobius"/>
    </source>
</evidence>
<feature type="transmembrane region" description="Helical" evidence="1">
    <location>
        <begin position="35"/>
        <end position="55"/>
    </location>
</feature>
<evidence type="ECO:0000313" key="2">
    <source>
        <dbReference type="EMBL" id="QDA58469.1"/>
    </source>
</evidence>
<dbReference type="KEGG" id="thes:FHQ07_06645"/>
<reference evidence="2 3" key="1">
    <citation type="submission" date="2019-06" db="EMBL/GenBank/DDBJ databases">
        <title>Thermomonas aquatica sp. nov., isolated from an industrial wastewater treatment plant.</title>
        <authorList>
            <person name="Jeon J.H."/>
            <person name="Park D.-S."/>
        </authorList>
    </citation>
    <scope>NUCLEOTIDE SEQUENCE [LARGE SCALE GENOMIC DNA]</scope>
    <source>
        <strain evidence="2 3">SY21</strain>
    </source>
</reference>
<gene>
    <name evidence="2" type="ORF">FHQ07_06645</name>
</gene>
<dbReference type="Proteomes" id="UP000308149">
    <property type="component" value="Chromosome"/>
</dbReference>
<dbReference type="OrthoDB" id="8780615at2"/>
<keyword evidence="3" id="KW-1185">Reference proteome</keyword>
<evidence type="ECO:0000313" key="3">
    <source>
        <dbReference type="Proteomes" id="UP000308149"/>
    </source>
</evidence>
<keyword evidence="1" id="KW-0472">Membrane</keyword>
<feature type="transmembrane region" description="Helical" evidence="1">
    <location>
        <begin position="67"/>
        <end position="84"/>
    </location>
</feature>
<keyword evidence="1" id="KW-0812">Transmembrane</keyword>
<name>A0A5B7ZUJ7_9GAMM</name>
<accession>A0A5B7ZUJ7</accession>
<protein>
    <submittedName>
        <fullName evidence="2">Uncharacterized protein</fullName>
    </submittedName>
</protein>
<dbReference type="AlphaFoldDB" id="A0A5B7ZUJ7"/>
<organism evidence="2 3">
    <name type="scientific">Thermomonas aquatica</name>
    <dbReference type="NCBI Taxonomy" id="2202149"/>
    <lineage>
        <taxon>Bacteria</taxon>
        <taxon>Pseudomonadati</taxon>
        <taxon>Pseudomonadota</taxon>
        <taxon>Gammaproteobacteria</taxon>
        <taxon>Lysobacterales</taxon>
        <taxon>Lysobacteraceae</taxon>
        <taxon>Thermomonas</taxon>
    </lineage>
</organism>
<feature type="transmembrane region" description="Helical" evidence="1">
    <location>
        <begin position="90"/>
        <end position="112"/>
    </location>
</feature>